<gene>
    <name evidence="1" type="ORF">FYC77_01130</name>
</gene>
<sequence>MANDYDGTQIGSIGVVGGGDAGLMTALALEKGLDGVDIFVVDDFDETVPEVGKSTLQFLQTFLHDRLEITPTRLVEEVKLGFKTTVYLKDWCGQEFHSPLGKPLPTVRQEEAGNWVDPTVQDEGLSAENEPVFDEFYYRYQEDEYTTVYNELAETVGKSPMVIDQQDVFNIQKGLPDASYHFNSNSFNRFLRTICGERGVELINDRIDEVTATDGWIERVAGSDGSYDADLYIDASGFRRMLMDELEVPMREFDLPVDSAVVATTDLPLSDIESATIVTSGEAGWFWQIDTVDVRDLGYVYSSDHVSDDDAVAEFLETRPEEIDPDEIRRYRFESGVLESPWKGNCLAVGNAVGFVEPLQSTALTTSARLADRLATFLGMHGRVNHQGLRELFNETTLATWEEIYDFVSLYYKYNSGMTAFWEDAREVNPGPIQQVDTYRASGFCAPQTRATLTRTGTDLNNYYLYYLVLKGLGVESVFYENLEYDPDPAVVEQVEEYTDSVHDRVDEFLSYEEFYQAFHPGFDD</sequence>
<keyword evidence="2" id="KW-1185">Reference proteome</keyword>
<dbReference type="Proteomes" id="UP000324104">
    <property type="component" value="Unassembled WGS sequence"/>
</dbReference>
<comment type="caution">
    <text evidence="1">The sequence shown here is derived from an EMBL/GenBank/DDBJ whole genome shotgun (WGS) entry which is preliminary data.</text>
</comment>
<evidence type="ECO:0000313" key="2">
    <source>
        <dbReference type="Proteomes" id="UP000324104"/>
    </source>
</evidence>
<organism evidence="1 2">
    <name type="scientific">Natrialba swarupiae</name>
    <dbReference type="NCBI Taxonomy" id="2448032"/>
    <lineage>
        <taxon>Archaea</taxon>
        <taxon>Methanobacteriati</taxon>
        <taxon>Methanobacteriota</taxon>
        <taxon>Stenosarchaea group</taxon>
        <taxon>Halobacteria</taxon>
        <taxon>Halobacteriales</taxon>
        <taxon>Natrialbaceae</taxon>
        <taxon>Natrialba</taxon>
    </lineage>
</organism>
<dbReference type="InterPro" id="IPR050816">
    <property type="entry name" value="Flavin-dep_Halogenase_NPB"/>
</dbReference>
<dbReference type="PANTHER" id="PTHR43747:SF4">
    <property type="entry name" value="FLAVIN-DEPENDENT TRYPTOPHAN HALOGENASE"/>
    <property type="match status" value="1"/>
</dbReference>
<dbReference type="RefSeq" id="WP_149079657.1">
    <property type="nucleotide sequence ID" value="NZ_VTAW01000001.1"/>
</dbReference>
<dbReference type="AlphaFoldDB" id="A0A5D5AW63"/>
<dbReference type="InterPro" id="IPR006905">
    <property type="entry name" value="Flavin_halogenase"/>
</dbReference>
<dbReference type="PANTHER" id="PTHR43747">
    <property type="entry name" value="FAD-BINDING PROTEIN"/>
    <property type="match status" value="1"/>
</dbReference>
<name>A0A5D5AW63_9EURY</name>
<dbReference type="SUPFAM" id="SSF51905">
    <property type="entry name" value="FAD/NAD(P)-binding domain"/>
    <property type="match status" value="1"/>
</dbReference>
<reference evidence="1 2" key="1">
    <citation type="submission" date="2019-08" db="EMBL/GenBank/DDBJ databases">
        <title>Archaea genome.</title>
        <authorList>
            <person name="Kajale S."/>
            <person name="Shouche Y."/>
            <person name="Deshpande N."/>
            <person name="Sharma A."/>
        </authorList>
    </citation>
    <scope>NUCLEOTIDE SEQUENCE [LARGE SCALE GENOMIC DNA]</scope>
    <source>
        <strain evidence="1 2">ESP3B_9</strain>
    </source>
</reference>
<dbReference type="GO" id="GO:0004497">
    <property type="term" value="F:monooxygenase activity"/>
    <property type="evidence" value="ECO:0007669"/>
    <property type="project" value="InterPro"/>
</dbReference>
<dbReference type="EMBL" id="VTAW01000001">
    <property type="protein sequence ID" value="TYT63850.1"/>
    <property type="molecule type" value="Genomic_DNA"/>
</dbReference>
<accession>A0A5D5AW63</accession>
<evidence type="ECO:0000313" key="1">
    <source>
        <dbReference type="EMBL" id="TYT63850.1"/>
    </source>
</evidence>
<proteinExistence type="predicted"/>
<dbReference type="Gene3D" id="3.50.50.60">
    <property type="entry name" value="FAD/NAD(P)-binding domain"/>
    <property type="match status" value="1"/>
</dbReference>
<dbReference type="InterPro" id="IPR036188">
    <property type="entry name" value="FAD/NAD-bd_sf"/>
</dbReference>
<protein>
    <submittedName>
        <fullName evidence="1">Tryptophan 7-halogenase</fullName>
    </submittedName>
</protein>
<dbReference type="Pfam" id="PF04820">
    <property type="entry name" value="Trp_halogenase"/>
    <property type="match status" value="1"/>
</dbReference>